<evidence type="ECO:0000313" key="1">
    <source>
        <dbReference type="EMBL" id="GGL73565.1"/>
    </source>
</evidence>
<keyword evidence="2" id="KW-1185">Reference proteome</keyword>
<dbReference type="RefSeq" id="WP_188896648.1">
    <property type="nucleotide sequence ID" value="NZ_BMMZ01000009.1"/>
</dbReference>
<dbReference type="EMBL" id="BMMZ01000009">
    <property type="protein sequence ID" value="GGL73565.1"/>
    <property type="molecule type" value="Genomic_DNA"/>
</dbReference>
<sequence>MPDWNTKLSVKLGTAPVSPVTSFTPTFTTAQTPLHSIEADNVGSIQGATTYTFVIVLPANSAAVATLTANAITRTPFTLTVSEDSGTDWAFKSLTFDGCQVTQAQPSTITVDGIPQSTFTCLALGATVELPS</sequence>
<comment type="caution">
    <text evidence="1">The sequence shown here is derived from an EMBL/GenBank/DDBJ whole genome shotgun (WGS) entry which is preliminary data.</text>
</comment>
<dbReference type="Proteomes" id="UP000613840">
    <property type="component" value="Unassembled WGS sequence"/>
</dbReference>
<name>A0A917SD07_9ACTN</name>
<gene>
    <name evidence="1" type="ORF">GCM10011575_34870</name>
</gene>
<reference evidence="1" key="2">
    <citation type="submission" date="2020-09" db="EMBL/GenBank/DDBJ databases">
        <authorList>
            <person name="Sun Q."/>
            <person name="Zhou Y."/>
        </authorList>
    </citation>
    <scope>NUCLEOTIDE SEQUENCE</scope>
    <source>
        <strain evidence="1">CGMCC 4.7306</strain>
    </source>
</reference>
<reference evidence="1" key="1">
    <citation type="journal article" date="2014" name="Int. J. Syst. Evol. Microbiol.">
        <title>Complete genome sequence of Corynebacterium casei LMG S-19264T (=DSM 44701T), isolated from a smear-ripened cheese.</title>
        <authorList>
            <consortium name="US DOE Joint Genome Institute (JGI-PGF)"/>
            <person name="Walter F."/>
            <person name="Albersmeier A."/>
            <person name="Kalinowski J."/>
            <person name="Ruckert C."/>
        </authorList>
    </citation>
    <scope>NUCLEOTIDE SEQUENCE</scope>
    <source>
        <strain evidence="1">CGMCC 4.7306</strain>
    </source>
</reference>
<proteinExistence type="predicted"/>
<evidence type="ECO:0000313" key="2">
    <source>
        <dbReference type="Proteomes" id="UP000613840"/>
    </source>
</evidence>
<organism evidence="1 2">
    <name type="scientific">Microlunatus endophyticus</name>
    <dbReference type="NCBI Taxonomy" id="1716077"/>
    <lineage>
        <taxon>Bacteria</taxon>
        <taxon>Bacillati</taxon>
        <taxon>Actinomycetota</taxon>
        <taxon>Actinomycetes</taxon>
        <taxon>Propionibacteriales</taxon>
        <taxon>Propionibacteriaceae</taxon>
        <taxon>Microlunatus</taxon>
    </lineage>
</organism>
<dbReference type="AlphaFoldDB" id="A0A917SD07"/>
<accession>A0A917SD07</accession>
<protein>
    <submittedName>
        <fullName evidence="1">Uncharacterized protein</fullName>
    </submittedName>
</protein>